<dbReference type="Proteomes" id="UP001321473">
    <property type="component" value="Unassembled WGS sequence"/>
</dbReference>
<dbReference type="AlphaFoldDB" id="A0AAQ4FMW4"/>
<keyword evidence="1" id="KW-0472">Membrane</keyword>
<feature type="transmembrane region" description="Helical" evidence="1">
    <location>
        <begin position="6"/>
        <end position="26"/>
    </location>
</feature>
<proteinExistence type="predicted"/>
<gene>
    <name evidence="2" type="ORF">V5799_021627</name>
</gene>
<organism evidence="2 3">
    <name type="scientific">Amblyomma americanum</name>
    <name type="common">Lone star tick</name>
    <dbReference type="NCBI Taxonomy" id="6943"/>
    <lineage>
        <taxon>Eukaryota</taxon>
        <taxon>Metazoa</taxon>
        <taxon>Ecdysozoa</taxon>
        <taxon>Arthropoda</taxon>
        <taxon>Chelicerata</taxon>
        <taxon>Arachnida</taxon>
        <taxon>Acari</taxon>
        <taxon>Parasitiformes</taxon>
        <taxon>Ixodida</taxon>
        <taxon>Ixodoidea</taxon>
        <taxon>Ixodidae</taxon>
        <taxon>Amblyomminae</taxon>
        <taxon>Amblyomma</taxon>
    </lineage>
</organism>
<evidence type="ECO:0000256" key="1">
    <source>
        <dbReference type="SAM" id="Phobius"/>
    </source>
</evidence>
<name>A0AAQ4FMW4_AMBAM</name>
<feature type="transmembrane region" description="Helical" evidence="1">
    <location>
        <begin position="114"/>
        <end position="134"/>
    </location>
</feature>
<comment type="caution">
    <text evidence="2">The sequence shown here is derived from an EMBL/GenBank/DDBJ whole genome shotgun (WGS) entry which is preliminary data.</text>
</comment>
<accession>A0AAQ4FMW4</accession>
<feature type="transmembrane region" description="Helical" evidence="1">
    <location>
        <begin position="141"/>
        <end position="161"/>
    </location>
</feature>
<evidence type="ECO:0000313" key="2">
    <source>
        <dbReference type="EMBL" id="KAK8788599.1"/>
    </source>
</evidence>
<sequence>MEVQDYVDFGPRLYLLLGSALVLFLWRLHPERRLTYGLLLSFCLHWAYWEAQQKAAYATHVRMYGQLPPHCRQGYKLPRTSVSGDNIEECEAYRRLIAAAPLPVVDPLFEVAELVNYVFLEMLRTIGTALYWFVNTMRKICAAFVVLGMVIAVFVLAAILADEFMRPQ</sequence>
<evidence type="ECO:0000313" key="3">
    <source>
        <dbReference type="Proteomes" id="UP001321473"/>
    </source>
</evidence>
<reference evidence="2 3" key="1">
    <citation type="journal article" date="2023" name="Arcadia Sci">
        <title>De novo assembly of a long-read Amblyomma americanum tick genome.</title>
        <authorList>
            <person name="Chou S."/>
            <person name="Poskanzer K.E."/>
            <person name="Rollins M."/>
            <person name="Thuy-Boun P.S."/>
        </authorList>
    </citation>
    <scope>NUCLEOTIDE SEQUENCE [LARGE SCALE GENOMIC DNA]</scope>
    <source>
        <strain evidence="2">F_SG_1</strain>
        <tissue evidence="2">Salivary glands</tissue>
    </source>
</reference>
<keyword evidence="1" id="KW-1133">Transmembrane helix</keyword>
<dbReference type="EMBL" id="JARKHS020000611">
    <property type="protein sequence ID" value="KAK8788599.1"/>
    <property type="molecule type" value="Genomic_DNA"/>
</dbReference>
<keyword evidence="1" id="KW-0812">Transmembrane</keyword>
<protein>
    <submittedName>
        <fullName evidence="2">Uncharacterized protein</fullName>
    </submittedName>
</protein>
<keyword evidence="3" id="KW-1185">Reference proteome</keyword>